<dbReference type="EnsemblPlants" id="KRH55441">
    <property type="protein sequence ID" value="KRH55441"/>
    <property type="gene ID" value="GLYMA_06G255800"/>
</dbReference>
<accession>A0A0R0JLK8</accession>
<dbReference type="InterPro" id="IPR008906">
    <property type="entry name" value="HATC_C_dom"/>
</dbReference>
<proteinExistence type="predicted"/>
<protein>
    <recommendedName>
        <fullName evidence="7">HAT C-terminal dimerisation domain-containing protein</fullName>
    </recommendedName>
</protein>
<dbReference type="EMBL" id="CM000839">
    <property type="protein sequence ID" value="KRH55441.1"/>
    <property type="molecule type" value="Genomic_DNA"/>
</dbReference>
<dbReference type="Gramene" id="KRH55441">
    <property type="protein sequence ID" value="KRH55441"/>
    <property type="gene ID" value="GLYMA_06G255800"/>
</dbReference>
<dbReference type="PANTHER" id="PTHR32166:SF81">
    <property type="entry name" value="OS06G0658400 PROTEIN"/>
    <property type="match status" value="1"/>
</dbReference>
<evidence type="ECO:0000259" key="3">
    <source>
        <dbReference type="Pfam" id="PF05699"/>
    </source>
</evidence>
<dbReference type="OMA" id="MENANAM"/>
<dbReference type="PANTHER" id="PTHR32166">
    <property type="entry name" value="OSJNBA0013A04.12 PROTEIN"/>
    <property type="match status" value="1"/>
</dbReference>
<reference evidence="4" key="3">
    <citation type="submission" date="2018-07" db="EMBL/GenBank/DDBJ databases">
        <title>WGS assembly of Glycine max.</title>
        <authorList>
            <person name="Schmutz J."/>
            <person name="Cannon S."/>
            <person name="Schlueter J."/>
            <person name="Ma J."/>
            <person name="Mitros T."/>
            <person name="Nelson W."/>
            <person name="Hyten D."/>
            <person name="Song Q."/>
            <person name="Thelen J."/>
            <person name="Cheng J."/>
            <person name="Xu D."/>
            <person name="Hellsten U."/>
            <person name="May G."/>
            <person name="Yu Y."/>
            <person name="Sakurai T."/>
            <person name="Umezawa T."/>
            <person name="Bhattacharyya M."/>
            <person name="Sandhu D."/>
            <person name="Valliyodan B."/>
            <person name="Lindquist E."/>
            <person name="Peto M."/>
            <person name="Grant D."/>
            <person name="Shu S."/>
            <person name="Goodstein D."/>
            <person name="Barry K."/>
            <person name="Futrell-Griggs M."/>
            <person name="Abernathy B."/>
            <person name="Du J."/>
            <person name="Tian Z."/>
            <person name="Zhu L."/>
            <person name="Gill N."/>
            <person name="Joshi T."/>
            <person name="Libault M."/>
            <person name="Sethuraman A."/>
            <person name="Zhang X."/>
            <person name="Shinozaki K."/>
            <person name="Nguyen H."/>
            <person name="Wing R."/>
            <person name="Cregan P."/>
            <person name="Specht J."/>
            <person name="Grimwood J."/>
            <person name="Rokhsar D."/>
            <person name="Stacey G."/>
            <person name="Shoemaker R."/>
            <person name="Jackson S."/>
        </authorList>
    </citation>
    <scope>NUCLEOTIDE SEQUENCE</scope>
    <source>
        <tissue evidence="4">Callus</tissue>
    </source>
</reference>
<keyword evidence="1" id="KW-1133">Transmembrane helix</keyword>
<evidence type="ECO:0000313" key="6">
    <source>
        <dbReference type="Proteomes" id="UP000008827"/>
    </source>
</evidence>
<evidence type="ECO:0000313" key="4">
    <source>
        <dbReference type="EMBL" id="KRH55441.1"/>
    </source>
</evidence>
<dbReference type="Proteomes" id="UP000008827">
    <property type="component" value="Chromosome 6"/>
</dbReference>
<dbReference type="GO" id="GO:0046983">
    <property type="term" value="F:protein dimerization activity"/>
    <property type="evidence" value="ECO:0007669"/>
    <property type="project" value="InterPro"/>
</dbReference>
<dbReference type="AlphaFoldDB" id="A0A0R0JLK8"/>
<dbReference type="InterPro" id="IPR007021">
    <property type="entry name" value="DUF659"/>
</dbReference>
<name>A0A0R0JLK8_SOYBN</name>
<reference evidence="4 5" key="1">
    <citation type="journal article" date="2010" name="Nature">
        <title>Genome sequence of the palaeopolyploid soybean.</title>
        <authorList>
            <person name="Schmutz J."/>
            <person name="Cannon S.B."/>
            <person name="Schlueter J."/>
            <person name="Ma J."/>
            <person name="Mitros T."/>
            <person name="Nelson W."/>
            <person name="Hyten D.L."/>
            <person name="Song Q."/>
            <person name="Thelen J.J."/>
            <person name="Cheng J."/>
            <person name="Xu D."/>
            <person name="Hellsten U."/>
            <person name="May G.D."/>
            <person name="Yu Y."/>
            <person name="Sakurai T."/>
            <person name="Umezawa T."/>
            <person name="Bhattacharyya M.K."/>
            <person name="Sandhu D."/>
            <person name="Valliyodan B."/>
            <person name="Lindquist E."/>
            <person name="Peto M."/>
            <person name="Grant D."/>
            <person name="Shu S."/>
            <person name="Goodstein D."/>
            <person name="Barry K."/>
            <person name="Futrell-Griggs M."/>
            <person name="Abernathy B."/>
            <person name="Du J."/>
            <person name="Tian Z."/>
            <person name="Zhu L."/>
            <person name="Gill N."/>
            <person name="Joshi T."/>
            <person name="Libault M."/>
            <person name="Sethuraman A."/>
            <person name="Zhang X.-C."/>
            <person name="Shinozaki K."/>
            <person name="Nguyen H.T."/>
            <person name="Wing R.A."/>
            <person name="Cregan P."/>
            <person name="Specht J."/>
            <person name="Grimwood J."/>
            <person name="Rokhsar D."/>
            <person name="Stacey G."/>
            <person name="Shoemaker R.C."/>
            <person name="Jackson S.A."/>
        </authorList>
    </citation>
    <scope>NUCLEOTIDE SEQUENCE</scope>
    <source>
        <strain evidence="5">cv. Williams 82</strain>
        <tissue evidence="4">Callus</tissue>
    </source>
</reference>
<dbReference type="InParanoid" id="A0A0R0JLK8"/>
<dbReference type="Pfam" id="PF05699">
    <property type="entry name" value="Dimer_Tnp_hAT"/>
    <property type="match status" value="1"/>
</dbReference>
<dbReference type="InterPro" id="IPR012337">
    <property type="entry name" value="RNaseH-like_sf"/>
</dbReference>
<sequence>MSASSPSQAKEQDDDTKPLWTYVTKIKSGGGDGNYEIKYNICDVTFNGSYTRVGAHLLKIIRKGVRGCQKITNAKLIDLKKIDNEATLRVEKMFYSSRLLFHLARNSHYRKAFAYAANNYIDGYQPPGYNKLRTTLLQNERRHVENFAPMFLKAIDCSNEIKDKDFIAKHMREVIMEVGPSNIVQIVTDNAAVCKAACLIIESFLLSIGLHVLIASTIIMLKRFKQLKKGLQEMVISDQWSSYKEDDVAKAKFGKDTLLDDNWWDKVDYILSFISPIYDVLRRTDTEASSLHLVYEMWDSMIEKVKNAIYQYEGKEESEGSTFYESSTPLHCLAHSLNPRYYSHEWLSEDSNRVPPYQDMELTRERVKCFKRFFLDVDVRRKVNIEFANFSDGREGFDDLDSLNDRGQMDPKAWWLIHGLNAPIPQKVSLKLLAQPCSSLCCERNWGAYSFIHSLKRNKIAPHRAENLIFVHSNLRLLSRNTPQYHQEETKMWDVAGDDIGSLDDCGILKIASLSLDELELEGVFFNDDDHLGDERP</sequence>
<feature type="transmembrane region" description="Helical" evidence="1">
    <location>
        <begin position="199"/>
        <end position="221"/>
    </location>
</feature>
<evidence type="ECO:0000256" key="1">
    <source>
        <dbReference type="SAM" id="Phobius"/>
    </source>
</evidence>
<keyword evidence="1" id="KW-0472">Membrane</keyword>
<feature type="domain" description="DUF659" evidence="2">
    <location>
        <begin position="149"/>
        <end position="223"/>
    </location>
</feature>
<keyword evidence="1" id="KW-0812">Transmembrane</keyword>
<evidence type="ECO:0008006" key="7">
    <source>
        <dbReference type="Google" id="ProtNLM"/>
    </source>
</evidence>
<dbReference type="SUPFAM" id="SSF53098">
    <property type="entry name" value="Ribonuclease H-like"/>
    <property type="match status" value="1"/>
</dbReference>
<evidence type="ECO:0000313" key="5">
    <source>
        <dbReference type="EnsemblPlants" id="KRH55441"/>
    </source>
</evidence>
<keyword evidence="6" id="KW-1185">Reference proteome</keyword>
<reference evidence="5" key="2">
    <citation type="submission" date="2018-02" db="UniProtKB">
        <authorList>
            <consortium name="EnsemblPlants"/>
        </authorList>
    </citation>
    <scope>IDENTIFICATION</scope>
    <source>
        <strain evidence="5">Williams 82</strain>
    </source>
</reference>
<dbReference type="Pfam" id="PF04937">
    <property type="entry name" value="DUF659"/>
    <property type="match status" value="1"/>
</dbReference>
<organism evidence="4">
    <name type="scientific">Glycine max</name>
    <name type="common">Soybean</name>
    <name type="synonym">Glycine hispida</name>
    <dbReference type="NCBI Taxonomy" id="3847"/>
    <lineage>
        <taxon>Eukaryota</taxon>
        <taxon>Viridiplantae</taxon>
        <taxon>Streptophyta</taxon>
        <taxon>Embryophyta</taxon>
        <taxon>Tracheophyta</taxon>
        <taxon>Spermatophyta</taxon>
        <taxon>Magnoliopsida</taxon>
        <taxon>eudicotyledons</taxon>
        <taxon>Gunneridae</taxon>
        <taxon>Pentapetalae</taxon>
        <taxon>rosids</taxon>
        <taxon>fabids</taxon>
        <taxon>Fabales</taxon>
        <taxon>Fabaceae</taxon>
        <taxon>Papilionoideae</taxon>
        <taxon>50 kb inversion clade</taxon>
        <taxon>NPAAA clade</taxon>
        <taxon>indigoferoid/millettioid clade</taxon>
        <taxon>Phaseoleae</taxon>
        <taxon>Glycine</taxon>
        <taxon>Glycine subgen. Soja</taxon>
    </lineage>
</organism>
<gene>
    <name evidence="4" type="ORF">GLYMA_06G255800</name>
</gene>
<feature type="domain" description="HAT C-terminal dimerisation" evidence="3">
    <location>
        <begin position="401"/>
        <end position="475"/>
    </location>
</feature>
<evidence type="ECO:0000259" key="2">
    <source>
        <dbReference type="Pfam" id="PF04937"/>
    </source>
</evidence>